<comment type="similarity">
    <text evidence="2">Belongs to the G-protein coupled receptor 4 family.</text>
</comment>
<evidence type="ECO:0000313" key="13">
    <source>
        <dbReference type="Proteomes" id="UP001408356"/>
    </source>
</evidence>
<feature type="region of interest" description="Disordered" evidence="10">
    <location>
        <begin position="353"/>
        <end position="440"/>
    </location>
</feature>
<evidence type="ECO:0000256" key="8">
    <source>
        <dbReference type="ARBA" id="ARBA00023170"/>
    </source>
</evidence>
<dbReference type="InterPro" id="IPR001499">
    <property type="entry name" value="GPCR_STE3"/>
</dbReference>
<evidence type="ECO:0000256" key="7">
    <source>
        <dbReference type="ARBA" id="ARBA00023136"/>
    </source>
</evidence>
<comment type="subcellular location">
    <subcellularLocation>
        <location evidence="1">Membrane</location>
        <topology evidence="1">Multi-pass membrane protein</topology>
    </subcellularLocation>
</comment>
<feature type="compositionally biased region" description="Basic and acidic residues" evidence="10">
    <location>
        <begin position="353"/>
        <end position="362"/>
    </location>
</feature>
<evidence type="ECO:0000256" key="2">
    <source>
        <dbReference type="ARBA" id="ARBA00011085"/>
    </source>
</evidence>
<evidence type="ECO:0000256" key="4">
    <source>
        <dbReference type="ARBA" id="ARBA00022692"/>
    </source>
</evidence>
<gene>
    <name evidence="12" type="ORF">SUNI508_04088</name>
</gene>
<keyword evidence="5 11" id="KW-1133">Transmembrane helix</keyword>
<keyword evidence="6" id="KW-0297">G-protein coupled receptor</keyword>
<comment type="caution">
    <text evidence="12">The sequence shown here is derived from an EMBL/GenBank/DDBJ whole genome shotgun (WGS) entry which is preliminary data.</text>
</comment>
<keyword evidence="7 11" id="KW-0472">Membrane</keyword>
<evidence type="ECO:0000313" key="12">
    <source>
        <dbReference type="EMBL" id="KAK9423607.1"/>
    </source>
</evidence>
<reference evidence="12 13" key="1">
    <citation type="journal article" date="2024" name="J. Plant Pathol.">
        <title>Sequence and assembly of the genome of Seiridium unicorne, isolate CBS 538.82, causal agent of cypress canker disease.</title>
        <authorList>
            <person name="Scali E."/>
            <person name="Rocca G.D."/>
            <person name="Danti R."/>
            <person name="Garbelotto M."/>
            <person name="Barberini S."/>
            <person name="Baroncelli R."/>
            <person name="Emiliani G."/>
        </authorList>
    </citation>
    <scope>NUCLEOTIDE SEQUENCE [LARGE SCALE GENOMIC DNA]</scope>
    <source>
        <strain evidence="12 13">BM-138-508</strain>
    </source>
</reference>
<evidence type="ECO:0000256" key="5">
    <source>
        <dbReference type="ARBA" id="ARBA00022989"/>
    </source>
</evidence>
<feature type="compositionally biased region" description="Polar residues" evidence="10">
    <location>
        <begin position="430"/>
        <end position="440"/>
    </location>
</feature>
<accession>A0ABR2V9K9</accession>
<proteinExistence type="inferred from homology"/>
<keyword evidence="13" id="KW-1185">Reference proteome</keyword>
<dbReference type="PANTHER" id="PTHR28097:SF1">
    <property type="entry name" value="PHEROMONE A FACTOR RECEPTOR"/>
    <property type="match status" value="1"/>
</dbReference>
<dbReference type="Pfam" id="PF02076">
    <property type="entry name" value="STE3"/>
    <property type="match status" value="1"/>
</dbReference>
<evidence type="ECO:0000256" key="10">
    <source>
        <dbReference type="SAM" id="MobiDB-lite"/>
    </source>
</evidence>
<feature type="transmembrane region" description="Helical" evidence="11">
    <location>
        <begin position="33"/>
        <end position="52"/>
    </location>
</feature>
<feature type="compositionally biased region" description="Polar residues" evidence="10">
    <location>
        <begin position="385"/>
        <end position="394"/>
    </location>
</feature>
<evidence type="ECO:0000256" key="6">
    <source>
        <dbReference type="ARBA" id="ARBA00023040"/>
    </source>
</evidence>
<dbReference type="CDD" id="cd14966">
    <property type="entry name" value="7tmD_STE3"/>
    <property type="match status" value="1"/>
</dbReference>
<dbReference type="Proteomes" id="UP001408356">
    <property type="component" value="Unassembled WGS sequence"/>
</dbReference>
<evidence type="ECO:0000256" key="3">
    <source>
        <dbReference type="ARBA" id="ARBA00022507"/>
    </source>
</evidence>
<keyword evidence="9" id="KW-0807">Transducer</keyword>
<feature type="region of interest" description="Disordered" evidence="10">
    <location>
        <begin position="458"/>
        <end position="582"/>
    </location>
</feature>
<keyword evidence="3" id="KW-0589">Pheromone response</keyword>
<keyword evidence="8" id="KW-0675">Receptor</keyword>
<evidence type="ECO:0000256" key="1">
    <source>
        <dbReference type="ARBA" id="ARBA00004141"/>
    </source>
</evidence>
<feature type="transmembrane region" description="Helical" evidence="11">
    <location>
        <begin position="147"/>
        <end position="169"/>
    </location>
</feature>
<sequence>MSFLSSTLHITNRSTTITVSGEDPFPVSTPGLAANQICRIAFAIIGITLCWVPFRLLARNGEFVAVVFIIDVVITNVFTILNASIWPNDDLNRWWDGVGYCDIQTYTLIPMQCLYASCIFATMRNLAQRLRLTRATNLTQRERRRQILVQSLIIFPVPIIQVPLMWFVLSNRYVIGTVVGCFGIFNPNWFRIICFNFPATVYSVATIPYAYLTWKRFRDISKTTKVALAANMEANARSQRTKRRLYQMALSIIVPYVPLQLVFFVVNMRATLLQLVPYDYYAMHYVPNPYPWNAIYMLPSWTLDFETLNQPWIPILTTIPIVLFCGMTEEAIDIYRRFALRLGLGKCFPNLRDPHDPHRSRSTDGSGKSWWSSSKNRKPAVHEISSIQASTIRQSDPPDPHQQTVVTSSGPFVPPRHSSSSRQGPLIPPRSSSLQNGSWFGSSRLRYIPRPIKMPSISTLRSGINMGRKGDSSSSVGSGNRASKKGIPLQPVKAESTPAASTPLLSINTPASDGGKVTQKEPMFSESSGSIPGSEWSICGPGWPRPAAPHHHAERSRAVEEEDPFENAGNGFVKVKITGGRK</sequence>
<keyword evidence="4 11" id="KW-0812">Transmembrane</keyword>
<evidence type="ECO:0008006" key="14">
    <source>
        <dbReference type="Google" id="ProtNLM"/>
    </source>
</evidence>
<organism evidence="12 13">
    <name type="scientific">Seiridium unicorne</name>
    <dbReference type="NCBI Taxonomy" id="138068"/>
    <lineage>
        <taxon>Eukaryota</taxon>
        <taxon>Fungi</taxon>
        <taxon>Dikarya</taxon>
        <taxon>Ascomycota</taxon>
        <taxon>Pezizomycotina</taxon>
        <taxon>Sordariomycetes</taxon>
        <taxon>Xylariomycetidae</taxon>
        <taxon>Amphisphaeriales</taxon>
        <taxon>Sporocadaceae</taxon>
        <taxon>Seiridium</taxon>
    </lineage>
</organism>
<feature type="transmembrane region" description="Helical" evidence="11">
    <location>
        <begin position="64"/>
        <end position="86"/>
    </location>
</feature>
<protein>
    <recommendedName>
        <fullName evidence="14">Pheromone receptor</fullName>
    </recommendedName>
</protein>
<feature type="compositionally biased region" description="Polar residues" evidence="10">
    <location>
        <begin position="401"/>
        <end position="410"/>
    </location>
</feature>
<name>A0ABR2V9K9_9PEZI</name>
<feature type="compositionally biased region" description="Low complexity" evidence="10">
    <location>
        <begin position="365"/>
        <end position="374"/>
    </location>
</feature>
<feature type="transmembrane region" description="Helical" evidence="11">
    <location>
        <begin position="106"/>
        <end position="126"/>
    </location>
</feature>
<feature type="transmembrane region" description="Helical" evidence="11">
    <location>
        <begin position="189"/>
        <end position="212"/>
    </location>
</feature>
<feature type="compositionally biased region" description="Polar residues" evidence="10">
    <location>
        <begin position="498"/>
        <end position="511"/>
    </location>
</feature>
<evidence type="ECO:0000256" key="11">
    <source>
        <dbReference type="SAM" id="Phobius"/>
    </source>
</evidence>
<evidence type="ECO:0000256" key="9">
    <source>
        <dbReference type="ARBA" id="ARBA00023224"/>
    </source>
</evidence>
<dbReference type="EMBL" id="JARVKF010000068">
    <property type="protein sequence ID" value="KAK9423607.1"/>
    <property type="molecule type" value="Genomic_DNA"/>
</dbReference>
<feature type="transmembrane region" description="Helical" evidence="11">
    <location>
        <begin position="245"/>
        <end position="266"/>
    </location>
</feature>
<dbReference type="PANTHER" id="PTHR28097">
    <property type="entry name" value="PHEROMONE A FACTOR RECEPTOR"/>
    <property type="match status" value="1"/>
</dbReference>